<feature type="region of interest" description="Disordered" evidence="4">
    <location>
        <begin position="111"/>
        <end position="389"/>
    </location>
</feature>
<dbReference type="Pfam" id="PF12796">
    <property type="entry name" value="Ank_2"/>
    <property type="match status" value="1"/>
</dbReference>
<accession>A0AAD9DPF0</accession>
<evidence type="ECO:0000313" key="7">
    <source>
        <dbReference type="Proteomes" id="UP001239994"/>
    </source>
</evidence>
<dbReference type="SUPFAM" id="SSF48403">
    <property type="entry name" value="Ankyrin repeat"/>
    <property type="match status" value="1"/>
</dbReference>
<dbReference type="Gene3D" id="1.25.40.20">
    <property type="entry name" value="Ankyrin repeat-containing domain"/>
    <property type="match status" value="1"/>
</dbReference>
<name>A0AAD9DPF0_9TELE</name>
<dbReference type="Gene3D" id="3.40.50.10190">
    <property type="entry name" value="BRCT domain"/>
    <property type="match status" value="2"/>
</dbReference>
<feature type="repeat" description="ANK" evidence="3">
    <location>
        <begin position="452"/>
        <end position="484"/>
    </location>
</feature>
<feature type="repeat" description="ANK" evidence="3">
    <location>
        <begin position="386"/>
        <end position="418"/>
    </location>
</feature>
<dbReference type="PRINTS" id="PR01415">
    <property type="entry name" value="ANKYRIN"/>
</dbReference>
<dbReference type="PROSITE" id="PS50088">
    <property type="entry name" value="ANK_REPEAT"/>
    <property type="match status" value="3"/>
</dbReference>
<dbReference type="Pfam" id="PF16589">
    <property type="entry name" value="BRCT_2"/>
    <property type="match status" value="1"/>
</dbReference>
<feature type="compositionally biased region" description="Polar residues" evidence="4">
    <location>
        <begin position="248"/>
        <end position="258"/>
    </location>
</feature>
<feature type="compositionally biased region" description="Basic and acidic residues" evidence="4">
    <location>
        <begin position="211"/>
        <end position="224"/>
    </location>
</feature>
<dbReference type="InterPro" id="IPR002110">
    <property type="entry name" value="Ankyrin_rpt"/>
</dbReference>
<dbReference type="PROSITE" id="PS50172">
    <property type="entry name" value="BRCT"/>
    <property type="match status" value="2"/>
</dbReference>
<dbReference type="InterPro" id="IPR036770">
    <property type="entry name" value="Ankyrin_rpt-contain_sf"/>
</dbReference>
<dbReference type="GO" id="GO:0085020">
    <property type="term" value="P:protein K6-linked ubiquitination"/>
    <property type="evidence" value="ECO:0007669"/>
    <property type="project" value="TreeGrafter"/>
</dbReference>
<evidence type="ECO:0000313" key="6">
    <source>
        <dbReference type="EMBL" id="KAK1789166.1"/>
    </source>
</evidence>
<gene>
    <name evidence="6" type="ORF">P4O66_015105</name>
</gene>
<evidence type="ECO:0000256" key="1">
    <source>
        <dbReference type="ARBA" id="ARBA00022737"/>
    </source>
</evidence>
<dbReference type="SMART" id="SM00292">
    <property type="entry name" value="BRCT"/>
    <property type="match status" value="2"/>
</dbReference>
<keyword evidence="7" id="KW-1185">Reference proteome</keyword>
<dbReference type="PROSITE" id="PS50297">
    <property type="entry name" value="ANK_REP_REGION"/>
    <property type="match status" value="3"/>
</dbReference>
<dbReference type="Proteomes" id="UP001239994">
    <property type="component" value="Unassembled WGS sequence"/>
</dbReference>
<sequence>PHAGDGCSVCHSPAWVKDIQINRQLSNIAELFRSLESLFQHPELPAAVGNPSPGSSQNAVLTEKKNFKIWFSPRSRKVRCRVEKPAKAIVSTRKSPEVPLQLPPSSLLSVFNFNSSSQDSGSSPPPTEGAVHGRKKKRKRSVGPVGKASCGRFQNKEKLKKRLQAANQQWGFSSGAAMEHQAGEEEAGREHSGDTEMRTSKRVSFRYPASRPEEEPLDGLHEGDAQILSPTRRILKKGMVKETEQSNKEQNALVSSRQSPRKQLPDPELLLDGLGPAQPSPHGSLKRARLEECAGSAPSTPRRPRPFACRRRRPIPSKAAAPSAPPPDGSGLSEVPEGPADEQRKGIPGSSLVRENRSPATPAKGRWRAGQRHGHDSPAHTKRNRKGETPLHLAAIKGDVAETTQLLDQGADPNLKDHAGWTPLHEACNLGHLGVVKVLLQHGALLNTPGYENDSPLHDAVRNGHVEVVRRLLDCGASPGVLNILGLRPIDCAGTEEMREILRMAPMTHSPISTPLSLPASMSKVPAKVSAGILRKDAQVTLIGTKLTRAQQKQLSSAAQVLGGKHVQTFSSAVTHVVVPEGGVPSTLTTLLAILGGCWVVRFSWLAGSLQQGTWLAEDVFEVGEGPRRARANRDNLLPRLFDGCFFYLLGSFRKPPRDELLQLVKAGGGQLLTRQPKPDSDVTQTVSTAAYHARPGSDQALCTQYVLYDAQGGYRPGRVRLGKVWSAPSSWLLDCTVAFSLLPVPEGGTGAQCLALLLQSYSVLGLILGPAAACAAFFQVFQFQTSEYNLHFYVSQGGFYDDGWPLRHSRRRHCAGFHQSPLWQRQMVQSSTFTSMPAGIIVVPA</sequence>
<dbReference type="SUPFAM" id="SSF52113">
    <property type="entry name" value="BRCT domain"/>
    <property type="match status" value="2"/>
</dbReference>
<keyword evidence="2 3" id="KW-0040">ANK repeat</keyword>
<evidence type="ECO:0000256" key="2">
    <source>
        <dbReference type="ARBA" id="ARBA00023043"/>
    </source>
</evidence>
<dbReference type="InterPro" id="IPR036420">
    <property type="entry name" value="BRCT_dom_sf"/>
</dbReference>
<feature type="domain" description="BRCT" evidence="5">
    <location>
        <begin position="637"/>
        <end position="736"/>
    </location>
</feature>
<organism evidence="6 7">
    <name type="scientific">Electrophorus voltai</name>
    <dbReference type="NCBI Taxonomy" id="2609070"/>
    <lineage>
        <taxon>Eukaryota</taxon>
        <taxon>Metazoa</taxon>
        <taxon>Chordata</taxon>
        <taxon>Craniata</taxon>
        <taxon>Vertebrata</taxon>
        <taxon>Euteleostomi</taxon>
        <taxon>Actinopterygii</taxon>
        <taxon>Neopterygii</taxon>
        <taxon>Teleostei</taxon>
        <taxon>Ostariophysi</taxon>
        <taxon>Gymnotiformes</taxon>
        <taxon>Gymnotoidei</taxon>
        <taxon>Gymnotidae</taxon>
        <taxon>Electrophorus</taxon>
    </lineage>
</organism>
<feature type="compositionally biased region" description="Low complexity" evidence="4">
    <location>
        <begin position="266"/>
        <end position="276"/>
    </location>
</feature>
<dbReference type="GO" id="GO:0004842">
    <property type="term" value="F:ubiquitin-protein transferase activity"/>
    <property type="evidence" value="ECO:0007669"/>
    <property type="project" value="TreeGrafter"/>
</dbReference>
<dbReference type="CDD" id="cd17720">
    <property type="entry name" value="BRCT_Bard1_rpt2"/>
    <property type="match status" value="1"/>
</dbReference>
<dbReference type="PANTHER" id="PTHR24171:SF8">
    <property type="entry name" value="BRCA1-ASSOCIATED RING DOMAIN PROTEIN 1"/>
    <property type="match status" value="1"/>
</dbReference>
<dbReference type="PANTHER" id="PTHR24171">
    <property type="entry name" value="ANKYRIN REPEAT DOMAIN-CONTAINING PROTEIN 39-RELATED"/>
    <property type="match status" value="1"/>
</dbReference>
<feature type="non-terminal residue" evidence="6">
    <location>
        <position position="846"/>
    </location>
</feature>
<comment type="caution">
    <text evidence="6">The sequence shown here is derived from an EMBL/GenBank/DDBJ whole genome shotgun (WGS) entry which is preliminary data.</text>
</comment>
<evidence type="ECO:0000256" key="3">
    <source>
        <dbReference type="PROSITE-ProRule" id="PRU00023"/>
    </source>
</evidence>
<feature type="repeat" description="ANK" evidence="3">
    <location>
        <begin position="419"/>
        <end position="451"/>
    </location>
</feature>
<feature type="compositionally biased region" description="Basic residues" evidence="4">
    <location>
        <begin position="302"/>
        <end position="315"/>
    </location>
</feature>
<feature type="compositionally biased region" description="Basic residues" evidence="4">
    <location>
        <begin position="132"/>
        <end position="141"/>
    </location>
</feature>
<dbReference type="SUPFAM" id="SSF57850">
    <property type="entry name" value="RING/U-box"/>
    <property type="match status" value="1"/>
</dbReference>
<dbReference type="GO" id="GO:0070531">
    <property type="term" value="C:BRCA1-A complex"/>
    <property type="evidence" value="ECO:0007669"/>
    <property type="project" value="TreeGrafter"/>
</dbReference>
<dbReference type="EMBL" id="JAROKS010000022">
    <property type="protein sequence ID" value="KAK1789166.1"/>
    <property type="molecule type" value="Genomic_DNA"/>
</dbReference>
<proteinExistence type="predicted"/>
<feature type="domain" description="BRCT" evidence="5">
    <location>
        <begin position="530"/>
        <end position="623"/>
    </location>
</feature>
<dbReference type="SMART" id="SM00248">
    <property type="entry name" value="ANK"/>
    <property type="match status" value="3"/>
</dbReference>
<feature type="compositionally biased region" description="Low complexity" evidence="4">
    <location>
        <begin position="111"/>
        <end position="122"/>
    </location>
</feature>
<reference evidence="6" key="1">
    <citation type="submission" date="2023-03" db="EMBL/GenBank/DDBJ databases">
        <title>Electrophorus voltai genome.</title>
        <authorList>
            <person name="Bian C."/>
        </authorList>
    </citation>
    <scope>NUCLEOTIDE SEQUENCE</scope>
    <source>
        <strain evidence="6">CB-2022</strain>
        <tissue evidence="6">Muscle</tissue>
    </source>
</reference>
<keyword evidence="1" id="KW-0677">Repeat</keyword>
<dbReference type="AlphaFoldDB" id="A0AAD9DPF0"/>
<dbReference type="CDD" id="cd17734">
    <property type="entry name" value="BRCT_Bard1_rpt1"/>
    <property type="match status" value="1"/>
</dbReference>
<dbReference type="GO" id="GO:0031436">
    <property type="term" value="C:BRCA1-BARD1 complex"/>
    <property type="evidence" value="ECO:0007669"/>
    <property type="project" value="TreeGrafter"/>
</dbReference>
<evidence type="ECO:0000259" key="5">
    <source>
        <dbReference type="PROSITE" id="PS50172"/>
    </source>
</evidence>
<protein>
    <recommendedName>
        <fullName evidence="5">BRCT domain-containing protein</fullName>
    </recommendedName>
</protein>
<dbReference type="InterPro" id="IPR001357">
    <property type="entry name" value="BRCT_dom"/>
</dbReference>
<evidence type="ECO:0000256" key="4">
    <source>
        <dbReference type="SAM" id="MobiDB-lite"/>
    </source>
</evidence>
<feature type="compositionally biased region" description="Basic and acidic residues" evidence="4">
    <location>
        <begin position="181"/>
        <end position="199"/>
    </location>
</feature>